<dbReference type="Pfam" id="PF02096">
    <property type="entry name" value="60KD_IMP"/>
    <property type="match status" value="1"/>
</dbReference>
<evidence type="ECO:0000256" key="1">
    <source>
        <dbReference type="ARBA" id="ARBA00004651"/>
    </source>
</evidence>
<evidence type="ECO:0000256" key="5">
    <source>
        <dbReference type="ARBA" id="ARBA00022729"/>
    </source>
</evidence>
<evidence type="ECO:0000256" key="10">
    <source>
        <dbReference type="ARBA" id="ARBA00023186"/>
    </source>
</evidence>
<keyword evidence="4 12" id="KW-0812">Transmembrane</keyword>
<keyword evidence="6 12" id="KW-0653">Protein transport</keyword>
<gene>
    <name evidence="14" type="primary">yidC2</name>
    <name evidence="12" type="synonym">yidC</name>
    <name evidence="14" type="ORF">LMG032447_01361</name>
</gene>
<keyword evidence="5 12" id="KW-0732">Signal</keyword>
<evidence type="ECO:0000256" key="8">
    <source>
        <dbReference type="ARBA" id="ARBA00023136"/>
    </source>
</evidence>
<feature type="transmembrane region" description="Helical" evidence="12">
    <location>
        <begin position="208"/>
        <end position="234"/>
    </location>
</feature>
<feature type="transmembrane region" description="Helical" evidence="12">
    <location>
        <begin position="135"/>
        <end position="156"/>
    </location>
</feature>
<feature type="transmembrane region" description="Helical" evidence="12">
    <location>
        <begin position="65"/>
        <end position="86"/>
    </location>
</feature>
<dbReference type="InterPro" id="IPR023060">
    <property type="entry name" value="YidC/YidC1/YidC2_Firmicutes"/>
</dbReference>
<accession>A0ABN8HAT8</accession>
<evidence type="ECO:0000256" key="12">
    <source>
        <dbReference type="HAMAP-Rule" id="MF_01811"/>
    </source>
</evidence>
<evidence type="ECO:0000256" key="3">
    <source>
        <dbReference type="ARBA" id="ARBA00022475"/>
    </source>
</evidence>
<protein>
    <recommendedName>
        <fullName evidence="12">Membrane protein insertase YidC</fullName>
    </recommendedName>
    <alternativeName>
        <fullName evidence="12">Foldase YidC</fullName>
    </alternativeName>
    <alternativeName>
        <fullName evidence="12">Membrane integrase YidC</fullName>
    </alternativeName>
    <alternativeName>
        <fullName evidence="12">Membrane protein YidC</fullName>
    </alternativeName>
</protein>
<feature type="domain" description="Membrane insertase YidC/Oxa/ALB C-terminal" evidence="13">
    <location>
        <begin position="65"/>
        <end position="247"/>
    </location>
</feature>
<dbReference type="RefSeq" id="WP_248706705.1">
    <property type="nucleotide sequence ID" value="NZ_CAKOET010000008.1"/>
</dbReference>
<name>A0ABN8HAT8_9LACO</name>
<dbReference type="EMBL" id="CAKOEU010000007">
    <property type="protein sequence ID" value="CAH1856746.1"/>
    <property type="molecule type" value="Genomic_DNA"/>
</dbReference>
<keyword evidence="7 12" id="KW-1133">Transmembrane helix</keyword>
<keyword evidence="8 12" id="KW-0472">Membrane</keyword>
<dbReference type="InterPro" id="IPR047196">
    <property type="entry name" value="YidC_ALB_C"/>
</dbReference>
<keyword evidence="9" id="KW-0564">Palmitate</keyword>
<evidence type="ECO:0000313" key="14">
    <source>
        <dbReference type="EMBL" id="CAH1856746.1"/>
    </source>
</evidence>
<evidence type="ECO:0000256" key="9">
    <source>
        <dbReference type="ARBA" id="ARBA00023139"/>
    </source>
</evidence>
<comment type="function">
    <text evidence="12">Required for the insertion and/or proper folding and/or complex formation of integral membrane proteins into the membrane. Involved in integration of membrane proteins that insert both dependently and independently of the Sec translocase complex, as well as at least some lipoproteins.</text>
</comment>
<evidence type="ECO:0000256" key="11">
    <source>
        <dbReference type="ARBA" id="ARBA00023288"/>
    </source>
</evidence>
<comment type="similarity">
    <text evidence="12">Belongs to the OXA1/ALB3/YidC family. Type 2 subfamily.</text>
</comment>
<evidence type="ECO:0000256" key="2">
    <source>
        <dbReference type="ARBA" id="ARBA00022448"/>
    </source>
</evidence>
<comment type="subcellular location">
    <subcellularLocation>
        <location evidence="1 12">Cell membrane</location>
        <topology evidence="1 12">Multi-pass membrane protein</topology>
    </subcellularLocation>
</comment>
<dbReference type="NCBIfam" id="TIGR03592">
    <property type="entry name" value="yidC_oxa1_cterm"/>
    <property type="match status" value="1"/>
</dbReference>
<dbReference type="InterPro" id="IPR028055">
    <property type="entry name" value="YidC/Oxa/ALB_C"/>
</dbReference>
<evidence type="ECO:0000313" key="15">
    <source>
        <dbReference type="Proteomes" id="UP000838102"/>
    </source>
</evidence>
<keyword evidence="11" id="KW-0449">Lipoprotein</keyword>
<dbReference type="PANTHER" id="PTHR12428:SF65">
    <property type="entry name" value="CYTOCHROME C OXIDASE ASSEMBLY PROTEIN COX18, MITOCHONDRIAL"/>
    <property type="match status" value="1"/>
</dbReference>
<evidence type="ECO:0000256" key="4">
    <source>
        <dbReference type="ARBA" id="ARBA00022692"/>
    </source>
</evidence>
<feature type="transmembrane region" description="Helical" evidence="12">
    <location>
        <begin position="176"/>
        <end position="196"/>
    </location>
</feature>
<keyword evidence="10 12" id="KW-0143">Chaperone</keyword>
<keyword evidence="3 12" id="KW-1003">Cell membrane</keyword>
<dbReference type="Proteomes" id="UP000838102">
    <property type="component" value="Unassembled WGS sequence"/>
</dbReference>
<keyword evidence="2 12" id="KW-0813">Transport</keyword>
<dbReference type="HAMAP" id="MF_01811">
    <property type="entry name" value="YidC_type2"/>
    <property type="match status" value="1"/>
</dbReference>
<organism evidence="14 15">
    <name type="scientific">Convivina praedatoris</name>
    <dbReference type="NCBI Taxonomy" id="2880963"/>
    <lineage>
        <taxon>Bacteria</taxon>
        <taxon>Bacillati</taxon>
        <taxon>Bacillota</taxon>
        <taxon>Bacilli</taxon>
        <taxon>Lactobacillales</taxon>
        <taxon>Lactobacillaceae</taxon>
        <taxon>Convivina</taxon>
    </lineage>
</organism>
<dbReference type="InterPro" id="IPR001708">
    <property type="entry name" value="YidC/ALB3/OXA1/COX18"/>
</dbReference>
<dbReference type="PANTHER" id="PTHR12428">
    <property type="entry name" value="OXA1"/>
    <property type="match status" value="1"/>
</dbReference>
<comment type="caution">
    <text evidence="14">The sequence shown here is derived from an EMBL/GenBank/DDBJ whole genome shotgun (WGS) entry which is preliminary data.</text>
</comment>
<proteinExistence type="inferred from homology"/>
<feature type="transmembrane region" description="Helical" evidence="12">
    <location>
        <begin position="12"/>
        <end position="33"/>
    </location>
</feature>
<dbReference type="PRINTS" id="PR00701">
    <property type="entry name" value="60KDINNERMP"/>
</dbReference>
<sequence length="280" mass="31649">MQKVNKWLKIIGPLPIGMAILALVGIVVAGFSYSGSVAGTGLWGSIVAVFTRSILGASNWFGSSYGLGIIIFTILIRFLILPLMVYQVDSMTKMQALQGEIKVIQAKYPGKDAESRQLLMNEQQALYKEHNVRPFASMLPLLVQMPILIALYQGILNSPVLRSGHFLWLELGQRDPYFILPILAALFTFASSWLSTQANPEQTTITKLMPYIFPVVIFFTALSVPSALSLYWVVGNIFQTIQTFYLQNPFKLRQERDAARKLERDIQRKMHKARRGRKHR</sequence>
<evidence type="ECO:0000256" key="6">
    <source>
        <dbReference type="ARBA" id="ARBA00022927"/>
    </source>
</evidence>
<reference evidence="14" key="1">
    <citation type="submission" date="2022-03" db="EMBL/GenBank/DDBJ databases">
        <authorList>
            <person name="Hettiarachchi G."/>
        </authorList>
    </citation>
    <scope>NUCLEOTIDE SEQUENCE</scope>
    <source>
        <strain evidence="14">LMG 32447</strain>
    </source>
</reference>
<evidence type="ECO:0000259" key="13">
    <source>
        <dbReference type="Pfam" id="PF02096"/>
    </source>
</evidence>
<dbReference type="CDD" id="cd20070">
    <property type="entry name" value="5TM_YidC_Alb3"/>
    <property type="match status" value="1"/>
</dbReference>
<keyword evidence="15" id="KW-1185">Reference proteome</keyword>
<evidence type="ECO:0000256" key="7">
    <source>
        <dbReference type="ARBA" id="ARBA00022989"/>
    </source>
</evidence>